<dbReference type="PIRSF" id="PIRSF000163">
    <property type="entry name" value="PCP_ChlB"/>
    <property type="match status" value="1"/>
</dbReference>
<keyword evidence="13 17" id="KW-0149">Chlorophyll biosynthesis</keyword>
<dbReference type="EMBL" id="MK641509">
    <property type="protein sequence ID" value="UEQ11879.1"/>
    <property type="molecule type" value="Genomic_DNA"/>
</dbReference>
<keyword evidence="9 17" id="KW-0067">ATP-binding</keyword>
<organism evidence="20">
    <name type="scientific">Kumanoa mahlacensis</name>
    <dbReference type="NCBI Taxonomy" id="1196387"/>
    <lineage>
        <taxon>Eukaryota</taxon>
        <taxon>Rhodophyta</taxon>
        <taxon>Florideophyceae</taxon>
        <taxon>Nemaliophycidae</taxon>
        <taxon>Batrachospermales</taxon>
        <taxon>Batrachospermaceae</taxon>
        <taxon>Kumanoa</taxon>
    </lineage>
</organism>
<evidence type="ECO:0000256" key="14">
    <source>
        <dbReference type="ARBA" id="ARBA00025201"/>
    </source>
</evidence>
<dbReference type="NCBIfam" id="TIGR01278">
    <property type="entry name" value="DPOR_BchB"/>
    <property type="match status" value="1"/>
</dbReference>
<feature type="domain" description="Nitrogenase/oxidoreductase component 1" evidence="18">
    <location>
        <begin position="12"/>
        <end position="429"/>
    </location>
</feature>
<dbReference type="Gene3D" id="3.40.50.1980">
    <property type="entry name" value="Nitrogenase molybdenum iron protein domain"/>
    <property type="match status" value="3"/>
</dbReference>
<keyword evidence="10 17" id="KW-0560">Oxidoreductase</keyword>
<feature type="binding site" evidence="17">
    <location>
        <position position="36"/>
    </location>
    <ligand>
        <name>[4Fe-4S] cluster</name>
        <dbReference type="ChEBI" id="CHEBI:49883"/>
        <note>ligand shared with heterodimeric partner</note>
    </ligand>
</feature>
<comment type="subcellular location">
    <subcellularLocation>
        <location evidence="17">Plastid</location>
        <location evidence="17">Chloroplast</location>
    </subcellularLocation>
</comment>
<comment type="catalytic activity">
    <reaction evidence="16 17">
        <text>chlorophyllide a + oxidized 2[4Fe-4S]-[ferredoxin] + 2 ADP + 2 phosphate = protochlorophyllide a + reduced 2[4Fe-4S]-[ferredoxin] + 2 ATP + 2 H2O</text>
        <dbReference type="Rhea" id="RHEA:28202"/>
        <dbReference type="Rhea" id="RHEA-COMP:10002"/>
        <dbReference type="Rhea" id="RHEA-COMP:10004"/>
        <dbReference type="ChEBI" id="CHEBI:15377"/>
        <dbReference type="ChEBI" id="CHEBI:30616"/>
        <dbReference type="ChEBI" id="CHEBI:33722"/>
        <dbReference type="ChEBI" id="CHEBI:33723"/>
        <dbReference type="ChEBI" id="CHEBI:43474"/>
        <dbReference type="ChEBI" id="CHEBI:83348"/>
        <dbReference type="ChEBI" id="CHEBI:83350"/>
        <dbReference type="ChEBI" id="CHEBI:456216"/>
        <dbReference type="EC" id="1.3.7.7"/>
    </reaction>
</comment>
<dbReference type="Pfam" id="PF00148">
    <property type="entry name" value="Oxidored_nitro"/>
    <property type="match status" value="1"/>
</dbReference>
<keyword evidence="6 17" id="KW-0602">Photosynthesis</keyword>
<keyword evidence="20" id="KW-0150">Chloroplast</keyword>
<keyword evidence="7 17" id="KW-0479">Metal-binding</keyword>
<feature type="binding site" evidence="17">
    <location>
        <begin position="432"/>
        <end position="433"/>
    </location>
    <ligand>
        <name>substrate</name>
    </ligand>
</feature>
<dbReference type="Gene3D" id="1.20.89.20">
    <property type="match status" value="1"/>
</dbReference>
<accession>A0A8K1YU34</accession>
<comment type="subunit">
    <text evidence="15 17">Protochlorophyllide reductase is composed of three subunits; ChlL, ChlN and ChlB. Forms a heterotetramer of two ChlB and two ChlN subunits.</text>
</comment>
<dbReference type="CDD" id="cd01981">
    <property type="entry name" value="Pchlide_reductase_B"/>
    <property type="match status" value="1"/>
</dbReference>
<dbReference type="InterPro" id="IPR016209">
    <property type="entry name" value="Protochlorophyllide_Rdtase"/>
</dbReference>
<evidence type="ECO:0000259" key="19">
    <source>
        <dbReference type="Pfam" id="PF08369"/>
    </source>
</evidence>
<keyword evidence="8 17" id="KW-0547">Nucleotide-binding</keyword>
<dbReference type="GO" id="GO:0036068">
    <property type="term" value="P:light-independent chlorophyll biosynthetic process"/>
    <property type="evidence" value="ECO:0007669"/>
    <property type="project" value="UniProtKB-UniRule"/>
</dbReference>
<evidence type="ECO:0000256" key="4">
    <source>
        <dbReference type="ARBA" id="ARBA00017673"/>
    </source>
</evidence>
<evidence type="ECO:0000259" key="18">
    <source>
        <dbReference type="Pfam" id="PF00148"/>
    </source>
</evidence>
<dbReference type="SUPFAM" id="SSF53807">
    <property type="entry name" value="Helical backbone' metal receptor"/>
    <property type="match status" value="1"/>
</dbReference>
<evidence type="ECO:0000256" key="5">
    <source>
        <dbReference type="ARBA" id="ARBA00022485"/>
    </source>
</evidence>
<evidence type="ECO:0000313" key="20">
    <source>
        <dbReference type="EMBL" id="UEQ11879.1"/>
    </source>
</evidence>
<evidence type="ECO:0000256" key="13">
    <source>
        <dbReference type="ARBA" id="ARBA00023171"/>
    </source>
</evidence>
<name>A0A8K1YU34_9FLOR</name>
<keyword evidence="11 17" id="KW-0408">Iron</keyword>
<evidence type="ECO:0000256" key="3">
    <source>
        <dbReference type="ARBA" id="ARBA00012713"/>
    </source>
</evidence>
<dbReference type="GO" id="GO:0051539">
    <property type="term" value="F:4 iron, 4 sulfur cluster binding"/>
    <property type="evidence" value="ECO:0007669"/>
    <property type="project" value="UniProtKB-UniRule"/>
</dbReference>
<protein>
    <recommendedName>
        <fullName evidence="4 17">Light-independent protochlorophyllide reductase subunit B</fullName>
        <shortName evidence="17">DPOR subunit B</shortName>
        <shortName evidence="17">LI-POR subunit B</shortName>
        <ecNumber evidence="3 17">1.3.7.7</ecNumber>
    </recommendedName>
</protein>
<evidence type="ECO:0000256" key="10">
    <source>
        <dbReference type="ARBA" id="ARBA00023002"/>
    </source>
</evidence>
<dbReference type="UniPathway" id="UPA00670"/>
<dbReference type="InterPro" id="IPR050152">
    <property type="entry name" value="ChlB/BchB/BchZ"/>
</dbReference>
<evidence type="ECO:0000256" key="6">
    <source>
        <dbReference type="ARBA" id="ARBA00022531"/>
    </source>
</evidence>
<feature type="active site" description="Proton donor" evidence="17">
    <location>
        <position position="297"/>
    </location>
</feature>
<dbReference type="InterPro" id="IPR000510">
    <property type="entry name" value="Nase/OxRdtase_comp1"/>
</dbReference>
<dbReference type="Pfam" id="PF08369">
    <property type="entry name" value="PCP_red"/>
    <property type="match status" value="1"/>
</dbReference>
<dbReference type="GO" id="GO:0005524">
    <property type="term" value="F:ATP binding"/>
    <property type="evidence" value="ECO:0007669"/>
    <property type="project" value="UniProtKB-UniRule"/>
</dbReference>
<dbReference type="PANTHER" id="PTHR33712:SF7">
    <property type="entry name" value="LIGHT-INDEPENDENT PROTOCHLOROPHYLLIDE REDUCTASE SUBUNIT B"/>
    <property type="match status" value="1"/>
</dbReference>
<comment type="pathway">
    <text evidence="1 17">Porphyrin-containing compound metabolism; chlorophyll biosynthesis (light-independent).</text>
</comment>
<dbReference type="AlphaFoldDB" id="A0A8K1YU34"/>
<evidence type="ECO:0000256" key="11">
    <source>
        <dbReference type="ARBA" id="ARBA00023004"/>
    </source>
</evidence>
<dbReference type="GO" id="GO:0016730">
    <property type="term" value="F:oxidoreductase activity, acting on iron-sulfur proteins as donors"/>
    <property type="evidence" value="ECO:0007669"/>
    <property type="project" value="InterPro"/>
</dbReference>
<evidence type="ECO:0000256" key="1">
    <source>
        <dbReference type="ARBA" id="ARBA00004949"/>
    </source>
</evidence>
<evidence type="ECO:0000256" key="12">
    <source>
        <dbReference type="ARBA" id="ARBA00023014"/>
    </source>
</evidence>
<sequence length="511" mass="58287">MKLAYWMYAGPAHIGTLRIASSFKNVHAIMHAPLGDDYFVRLVDMRSMLERDRNFTPVTASIVDRHVLARGSREKVVNNICRKDKEENPDLIILTPTCTSSILQEDLSNFVKRASLESTADVLLADVNHYRVNELQASDRTLEQIIAFYLDKAVKDKSIQLEKSIKPSINILGIVSLGFHNQHDLIELKRFCHDLDIEINQIIPENSSVNDLKLLPRAWFNLIPYRETGLMAARFLEKEFNMPYVDIVPIGLSNIKSCVRKIEEILKMYQLNKNYTSYLETQIRHVSQAAWFSRSIDCQNLVGKTAIVFGDATHASAMTKILHENMGIHILWSGTYCIHDAQWFQEEVKGYSDQVIITDDHQLVADLIAKTEPNAIFGTQMERHIGKRLNIPCGVISSPVHIQNFPLSYKPFVGYEGTNQIADLIYNSFTLGMEDHLLDLFGGHDTTDVITNTLSVKNELAWSSEAKQELAKIPGFIRGKVKRNTEKFARDNHYDCIDLQIMYEAKEKISR</sequence>
<dbReference type="InterPro" id="IPR005969">
    <property type="entry name" value="Protochl_reductB"/>
</dbReference>
<keyword evidence="5 17" id="KW-0004">4Fe-4S</keyword>
<comment type="function">
    <text evidence="14 17">Component of the dark-operative protochlorophyllide reductase (DPOR) that uses Mg-ATP and reduced ferredoxin to reduce ring D of protochlorophyllide (Pchlide) to form chlorophyllide a (Chlide). This reaction is light-independent. The NB-protein (ChlN-ChlB) is the catalytic component of the complex.</text>
</comment>
<gene>
    <name evidence="17 20" type="primary">chlB</name>
</gene>
<evidence type="ECO:0000256" key="9">
    <source>
        <dbReference type="ARBA" id="ARBA00022840"/>
    </source>
</evidence>
<evidence type="ECO:0000256" key="16">
    <source>
        <dbReference type="ARBA" id="ARBA00049483"/>
    </source>
</evidence>
<dbReference type="GO" id="GO:0019685">
    <property type="term" value="P:photosynthesis, dark reaction"/>
    <property type="evidence" value="ECO:0007669"/>
    <property type="project" value="InterPro"/>
</dbReference>
<reference evidence="20" key="1">
    <citation type="submission" date="2019-03" db="EMBL/GenBank/DDBJ databases">
        <title>Phycologia Chloroplast and mitochondrial genomes of Kumanoa mahlacensis.</title>
        <authorList>
            <person name="Fang K."/>
        </authorList>
    </citation>
    <scope>NUCLEOTIDE SEQUENCE</scope>
    <source>
        <strain evidence="20">SAS-FKP1701</strain>
    </source>
</reference>
<feature type="domain" description="Light-independent protochlorophyllide reductase subunit B-like C-terminal" evidence="19">
    <location>
        <begin position="462"/>
        <end position="506"/>
    </location>
</feature>
<dbReference type="InterPro" id="IPR013580">
    <property type="entry name" value="LI-POR_suB-like_C"/>
</dbReference>
<dbReference type="EC" id="1.3.7.7" evidence="3 17"/>
<keyword evidence="12 17" id="KW-0411">Iron-sulfur</keyword>
<dbReference type="GO" id="GO:0046872">
    <property type="term" value="F:metal ion binding"/>
    <property type="evidence" value="ECO:0007669"/>
    <property type="project" value="UniProtKB-KW"/>
</dbReference>
<comment type="cofactor">
    <cofactor evidence="17">
        <name>[4Fe-4S] cluster</name>
        <dbReference type="ChEBI" id="CHEBI:49883"/>
    </cofactor>
    <text evidence="17">Binds 1 [4Fe-4S] cluster per heterodimer. The cluster is bound at the heterodimer interface by residues from both subunits.</text>
</comment>
<geneLocation type="chloroplast" evidence="20"/>
<dbReference type="InterPro" id="IPR042298">
    <property type="entry name" value="P-CP_red_C"/>
</dbReference>
<keyword evidence="20" id="KW-0934">Plastid</keyword>
<dbReference type="Gene3D" id="1.10.8.550">
    <property type="entry name" value="Proto-chlorophyllide reductase 57 kD subunit B"/>
    <property type="match status" value="1"/>
</dbReference>
<dbReference type="HAMAP" id="MF_00353">
    <property type="entry name" value="ChlB_BchB"/>
    <property type="match status" value="1"/>
</dbReference>
<comment type="similarity">
    <text evidence="2 17">Belongs to the ChlB/BchB/BchZ family.</text>
</comment>
<evidence type="ECO:0000256" key="7">
    <source>
        <dbReference type="ARBA" id="ARBA00022723"/>
    </source>
</evidence>
<evidence type="ECO:0000256" key="17">
    <source>
        <dbReference type="HAMAP-Rule" id="MF_00353"/>
    </source>
</evidence>
<dbReference type="GO" id="GO:0009507">
    <property type="term" value="C:chloroplast"/>
    <property type="evidence" value="ECO:0007669"/>
    <property type="project" value="UniProtKB-SubCell"/>
</dbReference>
<proteinExistence type="inferred from homology"/>
<evidence type="ECO:0000256" key="2">
    <source>
        <dbReference type="ARBA" id="ARBA00008935"/>
    </source>
</evidence>
<dbReference type="GO" id="GO:0016636">
    <property type="term" value="F:oxidoreductase activity, acting on the CH-CH group of donors, iron-sulfur protein as acceptor"/>
    <property type="evidence" value="ECO:0007669"/>
    <property type="project" value="UniProtKB-UniRule"/>
</dbReference>
<evidence type="ECO:0000256" key="8">
    <source>
        <dbReference type="ARBA" id="ARBA00022741"/>
    </source>
</evidence>
<evidence type="ECO:0000256" key="15">
    <source>
        <dbReference type="ARBA" id="ARBA00025959"/>
    </source>
</evidence>
<dbReference type="PANTHER" id="PTHR33712">
    <property type="entry name" value="LIGHT-INDEPENDENT PROTOCHLOROPHYLLIDE REDUCTASE SUBUNIT B"/>
    <property type="match status" value="1"/>
</dbReference>